<sequence length="112" mass="12679">MLLQVQVLIPAAKETDCPSPITSIQCFYKYKFYSLLQKKQFVRPRSQASNASTSTSSTPCCKRNSLSVLDHQHPMLLVQVQVLLPAADQFQQHRNQSGKLQKWEGKDGKNQS</sequence>
<reference evidence="2 3" key="1">
    <citation type="journal article" date="2021" name="Elife">
        <title>Chloroplast acquisition without the gene transfer in kleptoplastic sea slugs, Plakobranchus ocellatus.</title>
        <authorList>
            <person name="Maeda T."/>
            <person name="Takahashi S."/>
            <person name="Yoshida T."/>
            <person name="Shimamura S."/>
            <person name="Takaki Y."/>
            <person name="Nagai Y."/>
            <person name="Toyoda A."/>
            <person name="Suzuki Y."/>
            <person name="Arimoto A."/>
            <person name="Ishii H."/>
            <person name="Satoh N."/>
            <person name="Nishiyama T."/>
            <person name="Hasebe M."/>
            <person name="Maruyama T."/>
            <person name="Minagawa J."/>
            <person name="Obokata J."/>
            <person name="Shigenobu S."/>
        </authorList>
    </citation>
    <scope>NUCLEOTIDE SEQUENCE [LARGE SCALE GENOMIC DNA]</scope>
</reference>
<dbReference type="EMBL" id="BMAT01007350">
    <property type="protein sequence ID" value="GFR62629.1"/>
    <property type="molecule type" value="Genomic_DNA"/>
</dbReference>
<evidence type="ECO:0000313" key="2">
    <source>
        <dbReference type="EMBL" id="GFR62629.1"/>
    </source>
</evidence>
<keyword evidence="3" id="KW-1185">Reference proteome</keyword>
<evidence type="ECO:0000256" key="1">
    <source>
        <dbReference type="SAM" id="MobiDB-lite"/>
    </source>
</evidence>
<evidence type="ECO:0000313" key="3">
    <source>
        <dbReference type="Proteomes" id="UP000762676"/>
    </source>
</evidence>
<organism evidence="2 3">
    <name type="scientific">Elysia marginata</name>
    <dbReference type="NCBI Taxonomy" id="1093978"/>
    <lineage>
        <taxon>Eukaryota</taxon>
        <taxon>Metazoa</taxon>
        <taxon>Spiralia</taxon>
        <taxon>Lophotrochozoa</taxon>
        <taxon>Mollusca</taxon>
        <taxon>Gastropoda</taxon>
        <taxon>Heterobranchia</taxon>
        <taxon>Euthyneura</taxon>
        <taxon>Panpulmonata</taxon>
        <taxon>Sacoglossa</taxon>
        <taxon>Placobranchoidea</taxon>
        <taxon>Plakobranchidae</taxon>
        <taxon>Elysia</taxon>
    </lineage>
</organism>
<feature type="compositionally biased region" description="Basic and acidic residues" evidence="1">
    <location>
        <begin position="101"/>
        <end position="112"/>
    </location>
</feature>
<comment type="caution">
    <text evidence="2">The sequence shown here is derived from an EMBL/GenBank/DDBJ whole genome shotgun (WGS) entry which is preliminary data.</text>
</comment>
<feature type="region of interest" description="Disordered" evidence="1">
    <location>
        <begin position="93"/>
        <end position="112"/>
    </location>
</feature>
<name>A0AAV4EP32_9GAST</name>
<dbReference type="AlphaFoldDB" id="A0AAV4EP32"/>
<protein>
    <submittedName>
        <fullName evidence="2">Uncharacterized protein</fullName>
    </submittedName>
</protein>
<gene>
    <name evidence="2" type="ORF">ElyMa_003586000</name>
</gene>
<proteinExistence type="predicted"/>
<dbReference type="Proteomes" id="UP000762676">
    <property type="component" value="Unassembled WGS sequence"/>
</dbReference>
<accession>A0AAV4EP32</accession>